<name>A0A7S2XYT2_9STRA</name>
<accession>A0A7S2XYT2</accession>
<evidence type="ECO:0000256" key="1">
    <source>
        <dbReference type="SAM" id="SignalP"/>
    </source>
</evidence>
<dbReference type="AlphaFoldDB" id="A0A7S2XYT2"/>
<reference evidence="2" key="1">
    <citation type="submission" date="2021-01" db="EMBL/GenBank/DDBJ databases">
        <authorList>
            <person name="Corre E."/>
            <person name="Pelletier E."/>
            <person name="Niang G."/>
            <person name="Scheremetjew M."/>
            <person name="Finn R."/>
            <person name="Kale V."/>
            <person name="Holt S."/>
            <person name="Cochrane G."/>
            <person name="Meng A."/>
            <person name="Brown T."/>
            <person name="Cohen L."/>
        </authorList>
    </citation>
    <scope>NUCLEOTIDE SEQUENCE</scope>
    <source>
        <strain evidence="2">CCMP1661</strain>
    </source>
</reference>
<evidence type="ECO:0008006" key="3">
    <source>
        <dbReference type="Google" id="ProtNLM"/>
    </source>
</evidence>
<protein>
    <recommendedName>
        <fullName evidence="3">DUF1995 domain-containing protein</fullName>
    </recommendedName>
</protein>
<sequence>MKMETTMKAKILVLMAVLTGTLSFQLGPVVRSATSTTMLFDLFGKKPNYGGNSSPVIGNKPTGPNNMPKLYDAWFKKSGQMSKLMTSSAKSALSKHRQIEIFFNPVPNLDEIDFGTPLNQEFGKEMAVDLGLPEYKPGSLARRYLLQFSQIYWAKQLAQALPGNIYVATLDGLKKDVITKPGKMKLANFVNGKGLENVQKGDTVIVVNPGGNSVWNKADKMFQDQKVVYLNSLVTETYDLGGPLKDLEQSLYFKRISKGYVLRVFPNKWEVYLDKPDFTTEKLAVFDEKPKLREASKLTMQESMERYGVNNDRWAAGFGGRL</sequence>
<evidence type="ECO:0000313" key="2">
    <source>
        <dbReference type="EMBL" id="CAD9865395.1"/>
    </source>
</evidence>
<dbReference type="EMBL" id="HBHR01014121">
    <property type="protein sequence ID" value="CAD9865395.1"/>
    <property type="molecule type" value="Transcribed_RNA"/>
</dbReference>
<keyword evidence="1" id="KW-0732">Signal</keyword>
<proteinExistence type="predicted"/>
<organism evidence="2">
    <name type="scientific">Fibrocapsa japonica</name>
    <dbReference type="NCBI Taxonomy" id="94617"/>
    <lineage>
        <taxon>Eukaryota</taxon>
        <taxon>Sar</taxon>
        <taxon>Stramenopiles</taxon>
        <taxon>Ochrophyta</taxon>
        <taxon>Raphidophyceae</taxon>
        <taxon>Chattonellales</taxon>
        <taxon>Chattonellaceae</taxon>
        <taxon>Fibrocapsa</taxon>
    </lineage>
</organism>
<feature type="chain" id="PRO_5031360602" description="DUF1995 domain-containing protein" evidence="1">
    <location>
        <begin position="24"/>
        <end position="322"/>
    </location>
</feature>
<feature type="signal peptide" evidence="1">
    <location>
        <begin position="1"/>
        <end position="23"/>
    </location>
</feature>
<gene>
    <name evidence="2" type="ORF">FJAP1339_LOCUS6980</name>
</gene>